<protein>
    <submittedName>
        <fullName evidence="2">Uncharacterized protein</fullName>
    </submittedName>
</protein>
<name>A0A934RPJ8_9BACT</name>
<keyword evidence="3" id="KW-1185">Reference proteome</keyword>
<comment type="caution">
    <text evidence="2">The sequence shown here is derived from an EMBL/GenBank/DDBJ whole genome shotgun (WGS) entry which is preliminary data.</text>
</comment>
<reference evidence="2" key="1">
    <citation type="submission" date="2021-01" db="EMBL/GenBank/DDBJ databases">
        <title>Modified the classification status of verrucomicrobia.</title>
        <authorList>
            <person name="Feng X."/>
        </authorList>
    </citation>
    <scope>NUCLEOTIDE SEQUENCE</scope>
    <source>
        <strain evidence="2">KCTC 12986</strain>
    </source>
</reference>
<keyword evidence="1" id="KW-0732">Signal</keyword>
<organism evidence="2 3">
    <name type="scientific">Roseibacillus ishigakijimensis</name>
    <dbReference type="NCBI Taxonomy" id="454146"/>
    <lineage>
        <taxon>Bacteria</taxon>
        <taxon>Pseudomonadati</taxon>
        <taxon>Verrucomicrobiota</taxon>
        <taxon>Verrucomicrobiia</taxon>
        <taxon>Verrucomicrobiales</taxon>
        <taxon>Verrucomicrobiaceae</taxon>
        <taxon>Roseibacillus</taxon>
    </lineage>
</organism>
<evidence type="ECO:0000256" key="1">
    <source>
        <dbReference type="SAM" id="SignalP"/>
    </source>
</evidence>
<dbReference type="RefSeq" id="WP_200393092.1">
    <property type="nucleotide sequence ID" value="NZ_JAENIO010000073.1"/>
</dbReference>
<proteinExistence type="predicted"/>
<dbReference type="Proteomes" id="UP000604083">
    <property type="component" value="Unassembled WGS sequence"/>
</dbReference>
<dbReference type="EMBL" id="JAENIO010000073">
    <property type="protein sequence ID" value="MBK1835657.1"/>
    <property type="molecule type" value="Genomic_DNA"/>
</dbReference>
<feature type="signal peptide" evidence="1">
    <location>
        <begin position="1"/>
        <end position="27"/>
    </location>
</feature>
<evidence type="ECO:0000313" key="2">
    <source>
        <dbReference type="EMBL" id="MBK1835657.1"/>
    </source>
</evidence>
<dbReference type="AlphaFoldDB" id="A0A934RPJ8"/>
<evidence type="ECO:0000313" key="3">
    <source>
        <dbReference type="Proteomes" id="UP000604083"/>
    </source>
</evidence>
<accession>A0A934RPJ8</accession>
<sequence length="108" mass="11808">MNSLAKISVYCGAILALLLSPVSEAEAAAEAKAILQVEVRRDNSQWEVLITNGAANELGVVFGKEAFRLKSGAEKEFAIQNVVDLKIYEFVPKQRAGSRMRLKAQTKV</sequence>
<gene>
    <name evidence="2" type="ORF">JIN78_16455</name>
</gene>
<feature type="chain" id="PRO_5037382662" evidence="1">
    <location>
        <begin position="28"/>
        <end position="108"/>
    </location>
</feature>